<dbReference type="InterPro" id="IPR000421">
    <property type="entry name" value="FA58C"/>
</dbReference>
<protein>
    <submittedName>
        <fullName evidence="3">Ig-like domain-containing protein</fullName>
    </submittedName>
</protein>
<dbReference type="Proteomes" id="UP000784286">
    <property type="component" value="Unassembled WGS sequence"/>
</dbReference>
<dbReference type="SUPFAM" id="SSF49785">
    <property type="entry name" value="Galactose-binding domain-like"/>
    <property type="match status" value="1"/>
</dbReference>
<dbReference type="Pfam" id="PF02368">
    <property type="entry name" value="Big_2"/>
    <property type="match status" value="2"/>
</dbReference>
<dbReference type="InterPro" id="IPR008979">
    <property type="entry name" value="Galactose-bd-like_sf"/>
</dbReference>
<dbReference type="InterPro" id="IPR008964">
    <property type="entry name" value="Invasin/intimin_cell_adhesion"/>
</dbReference>
<dbReference type="PROSITE" id="PS51257">
    <property type="entry name" value="PROKAR_LIPOPROTEIN"/>
    <property type="match status" value="1"/>
</dbReference>
<reference evidence="3" key="1">
    <citation type="journal article" date="2021" name="PeerJ">
        <title>Extensive microbial diversity within the chicken gut microbiome revealed by metagenomics and culture.</title>
        <authorList>
            <person name="Gilroy R."/>
            <person name="Ravi A."/>
            <person name="Getino M."/>
            <person name="Pursley I."/>
            <person name="Horton D.L."/>
            <person name="Alikhan N.F."/>
            <person name="Baker D."/>
            <person name="Gharbi K."/>
            <person name="Hall N."/>
            <person name="Watson M."/>
            <person name="Adriaenssens E.M."/>
            <person name="Foster-Nyarko E."/>
            <person name="Jarju S."/>
            <person name="Secka A."/>
            <person name="Antonio M."/>
            <person name="Oren A."/>
            <person name="Chaudhuri R.R."/>
            <person name="La Ragione R."/>
            <person name="Hildebrand F."/>
            <person name="Pallen M.J."/>
        </authorList>
    </citation>
    <scope>NUCLEOTIDE SEQUENCE</scope>
    <source>
        <strain evidence="3">8470</strain>
    </source>
</reference>
<keyword evidence="1" id="KW-0732">Signal</keyword>
<dbReference type="SUPFAM" id="SSF49373">
    <property type="entry name" value="Invasin/intimin cell-adhesion fragments"/>
    <property type="match status" value="2"/>
</dbReference>
<sequence>MNTITKNALYFSMLAFGLFAGGCSEDDNITENTAVTSMSFAETGENNTVSLYPGDTWKSSIVLFPENASNKDEYAYRYTSSDENIFTVDETGTVTAIGEGEAVLTAWSTNNTDMWASCIIEVNKRIYSVTSIEVPEIYQSITTAAGVDINLGAEVKVLPETAWNTDVTYTSSDPSVAYVDNYGKITTKAEGNATITLTSEDGSGITATADIHVREIAGYTALDRTGWTVTASHQTATDDKAPEIIKGTPEALIDSDNNSCLTLVKPGKSWAIDNITVPADDIVYFIIDMGKEENFDYFCLRHRTYQNTNAMIRVNKVSVYGSNDGEAFTPISTDINISTNVDEVSVPLPIKQHYRYFKMTYDGWSSSGTTMQVSEFNIGNIAFAE</sequence>
<feature type="signal peptide" evidence="1">
    <location>
        <begin position="1"/>
        <end position="20"/>
    </location>
</feature>
<feature type="domain" description="BIG2" evidence="2">
    <location>
        <begin position="128"/>
        <end position="209"/>
    </location>
</feature>
<evidence type="ECO:0000256" key="1">
    <source>
        <dbReference type="SAM" id="SignalP"/>
    </source>
</evidence>
<name>A0A948TMX5_9BACT</name>
<dbReference type="AlphaFoldDB" id="A0A948TMX5"/>
<organism evidence="3 4">
    <name type="scientific">Candidatus Phocaeicola excrementipullorum</name>
    <dbReference type="NCBI Taxonomy" id="2838731"/>
    <lineage>
        <taxon>Bacteria</taxon>
        <taxon>Pseudomonadati</taxon>
        <taxon>Bacteroidota</taxon>
        <taxon>Bacteroidia</taxon>
        <taxon>Bacteroidales</taxon>
        <taxon>Bacteroidaceae</taxon>
        <taxon>Phocaeicola</taxon>
    </lineage>
</organism>
<dbReference type="Gene3D" id="2.60.40.1080">
    <property type="match status" value="2"/>
</dbReference>
<evidence type="ECO:0000259" key="2">
    <source>
        <dbReference type="SMART" id="SM00635"/>
    </source>
</evidence>
<dbReference type="EMBL" id="JAHLFJ010000071">
    <property type="protein sequence ID" value="MBU3856376.1"/>
    <property type="molecule type" value="Genomic_DNA"/>
</dbReference>
<accession>A0A948TMX5</accession>
<evidence type="ECO:0000313" key="4">
    <source>
        <dbReference type="Proteomes" id="UP000784286"/>
    </source>
</evidence>
<feature type="domain" description="BIG2" evidence="2">
    <location>
        <begin position="34"/>
        <end position="117"/>
    </location>
</feature>
<dbReference type="Gene3D" id="2.60.120.260">
    <property type="entry name" value="Galactose-binding domain-like"/>
    <property type="match status" value="1"/>
</dbReference>
<dbReference type="SMART" id="SM00635">
    <property type="entry name" value="BID_2"/>
    <property type="match status" value="2"/>
</dbReference>
<evidence type="ECO:0000313" key="3">
    <source>
        <dbReference type="EMBL" id="MBU3856376.1"/>
    </source>
</evidence>
<dbReference type="Pfam" id="PF00754">
    <property type="entry name" value="F5_F8_type_C"/>
    <property type="match status" value="1"/>
</dbReference>
<gene>
    <name evidence="3" type="ORF">H9928_07475</name>
</gene>
<dbReference type="InterPro" id="IPR003343">
    <property type="entry name" value="Big_2"/>
</dbReference>
<reference evidence="3" key="2">
    <citation type="submission" date="2021-04" db="EMBL/GenBank/DDBJ databases">
        <authorList>
            <person name="Gilroy R."/>
        </authorList>
    </citation>
    <scope>NUCLEOTIDE SEQUENCE</scope>
    <source>
        <strain evidence="3">8470</strain>
    </source>
</reference>
<feature type="chain" id="PRO_5037083878" evidence="1">
    <location>
        <begin position="21"/>
        <end position="385"/>
    </location>
</feature>
<proteinExistence type="predicted"/>
<comment type="caution">
    <text evidence="3">The sequence shown here is derived from an EMBL/GenBank/DDBJ whole genome shotgun (WGS) entry which is preliminary data.</text>
</comment>